<evidence type="ECO:0000256" key="1">
    <source>
        <dbReference type="ARBA" id="ARBA00000085"/>
    </source>
</evidence>
<dbReference type="SUPFAM" id="SSF47384">
    <property type="entry name" value="Homodimeric domain of signal transducing histidine kinase"/>
    <property type="match status" value="1"/>
</dbReference>
<dbReference type="Gene3D" id="6.10.340.10">
    <property type="match status" value="1"/>
</dbReference>
<dbReference type="Pfam" id="PF02518">
    <property type="entry name" value="HATPase_c"/>
    <property type="match status" value="1"/>
</dbReference>
<dbReference type="RefSeq" id="WP_077110743.1">
    <property type="nucleotide sequence ID" value="NZ_JAFBFH010000013.1"/>
</dbReference>
<dbReference type="PROSITE" id="PS50885">
    <property type="entry name" value="HAMP"/>
    <property type="match status" value="1"/>
</dbReference>
<dbReference type="SUPFAM" id="SSF158472">
    <property type="entry name" value="HAMP domain-like"/>
    <property type="match status" value="1"/>
</dbReference>
<keyword evidence="7 14" id="KW-0812">Transmembrane</keyword>
<evidence type="ECO:0000256" key="6">
    <source>
        <dbReference type="ARBA" id="ARBA00022679"/>
    </source>
</evidence>
<dbReference type="EC" id="2.7.13.3" evidence="3"/>
<keyword evidence="8" id="KW-0547">Nucleotide-binding</keyword>
<dbReference type="PANTHER" id="PTHR45436">
    <property type="entry name" value="SENSOR HISTIDINE KINASE YKOH"/>
    <property type="match status" value="1"/>
</dbReference>
<dbReference type="InterPro" id="IPR003660">
    <property type="entry name" value="HAMP_dom"/>
</dbReference>
<dbReference type="Pfam" id="PF00672">
    <property type="entry name" value="HAMP"/>
    <property type="match status" value="1"/>
</dbReference>
<dbReference type="SUPFAM" id="SSF55874">
    <property type="entry name" value="ATPase domain of HSP90 chaperone/DNA topoisomerase II/histidine kinase"/>
    <property type="match status" value="1"/>
</dbReference>
<evidence type="ECO:0000313" key="18">
    <source>
        <dbReference type="Proteomes" id="UP000823485"/>
    </source>
</evidence>
<dbReference type="SMART" id="SM00388">
    <property type="entry name" value="HisKA"/>
    <property type="match status" value="1"/>
</dbReference>
<evidence type="ECO:0000256" key="8">
    <source>
        <dbReference type="ARBA" id="ARBA00022741"/>
    </source>
</evidence>
<evidence type="ECO:0000256" key="2">
    <source>
        <dbReference type="ARBA" id="ARBA00004651"/>
    </source>
</evidence>
<protein>
    <recommendedName>
        <fullName evidence="3">histidine kinase</fullName>
        <ecNumber evidence="3">2.7.13.3</ecNumber>
    </recommendedName>
</protein>
<dbReference type="Proteomes" id="UP000823485">
    <property type="component" value="Unassembled WGS sequence"/>
</dbReference>
<dbReference type="Gene3D" id="1.10.287.130">
    <property type="match status" value="1"/>
</dbReference>
<evidence type="ECO:0000256" key="14">
    <source>
        <dbReference type="SAM" id="Phobius"/>
    </source>
</evidence>
<keyword evidence="18" id="KW-1185">Reference proteome</keyword>
<evidence type="ECO:0000259" key="15">
    <source>
        <dbReference type="PROSITE" id="PS50109"/>
    </source>
</evidence>
<dbReference type="Gene3D" id="3.30.565.10">
    <property type="entry name" value="Histidine kinase-like ATPase, C-terminal domain"/>
    <property type="match status" value="1"/>
</dbReference>
<dbReference type="InterPro" id="IPR050428">
    <property type="entry name" value="TCS_sensor_his_kinase"/>
</dbReference>
<dbReference type="GO" id="GO:0004673">
    <property type="term" value="F:protein histidine kinase activity"/>
    <property type="evidence" value="ECO:0007669"/>
    <property type="project" value="UniProtKB-EC"/>
</dbReference>
<evidence type="ECO:0000256" key="5">
    <source>
        <dbReference type="ARBA" id="ARBA00022553"/>
    </source>
</evidence>
<evidence type="ECO:0000256" key="12">
    <source>
        <dbReference type="ARBA" id="ARBA00023012"/>
    </source>
</evidence>
<dbReference type="InterPro" id="IPR004358">
    <property type="entry name" value="Sig_transdc_His_kin-like_C"/>
</dbReference>
<dbReference type="SMART" id="SM00387">
    <property type="entry name" value="HATPase_c"/>
    <property type="match status" value="1"/>
</dbReference>
<sequence>MSPNKPYMKGIWRTGIFWELTWVNLAVIVVVIIIAGFSVKEYACFLANDMNIAGPFMQSSFDETMDFYLIRVSIIAFLVAVVIHYIWIRRIIIPIRMLSDVTKRMSDGEEMRLVPITTRNEVGLLTENFNSLIKKIKRSEELRNKMAADLAHEVRTPLSNITGYLEAIKNGVIEPDKNVLHSLHGEAERLSKLIEQLHHLSEREWNQYLDAKPSNPANIKTIVNHMVSIHQMKLDQKHIQIEVAVEEAAFHITEDTLKQIVGNLLDNAIRYGIENTTLHLKGKRRKDHYVLQVEGQGQFIPEASRPQIFERFYRVDTSRNRESGGNGLGLAIVKELAERQDGSVALETDGNYHQFIVKLPSTAML</sequence>
<comment type="caution">
    <text evidence="17">The sequence shown here is derived from an EMBL/GenBank/DDBJ whole genome shotgun (WGS) entry which is preliminary data.</text>
</comment>
<dbReference type="SMART" id="SM00304">
    <property type="entry name" value="HAMP"/>
    <property type="match status" value="1"/>
</dbReference>
<organism evidence="17 18">
    <name type="scientific">Siminovitchia thermophila</name>
    <dbReference type="NCBI Taxonomy" id="1245522"/>
    <lineage>
        <taxon>Bacteria</taxon>
        <taxon>Bacillati</taxon>
        <taxon>Bacillota</taxon>
        <taxon>Bacilli</taxon>
        <taxon>Bacillales</taxon>
        <taxon>Bacillaceae</taxon>
        <taxon>Siminovitchia</taxon>
    </lineage>
</organism>
<dbReference type="CDD" id="cd00082">
    <property type="entry name" value="HisKA"/>
    <property type="match status" value="1"/>
</dbReference>
<evidence type="ECO:0000259" key="16">
    <source>
        <dbReference type="PROSITE" id="PS50885"/>
    </source>
</evidence>
<evidence type="ECO:0000256" key="7">
    <source>
        <dbReference type="ARBA" id="ARBA00022692"/>
    </source>
</evidence>
<dbReference type="InterPro" id="IPR036890">
    <property type="entry name" value="HATPase_C_sf"/>
</dbReference>
<evidence type="ECO:0000313" key="17">
    <source>
        <dbReference type="EMBL" id="MBM7715268.1"/>
    </source>
</evidence>
<name>A0ABS2R6M5_9BACI</name>
<keyword evidence="4" id="KW-1003">Cell membrane</keyword>
<dbReference type="InterPro" id="IPR036097">
    <property type="entry name" value="HisK_dim/P_sf"/>
</dbReference>
<evidence type="ECO:0000256" key="11">
    <source>
        <dbReference type="ARBA" id="ARBA00022989"/>
    </source>
</evidence>
<dbReference type="EMBL" id="JAFBFH010000013">
    <property type="protein sequence ID" value="MBM7715268.1"/>
    <property type="molecule type" value="Genomic_DNA"/>
</dbReference>
<feature type="domain" description="HAMP" evidence="16">
    <location>
        <begin position="89"/>
        <end position="141"/>
    </location>
</feature>
<dbReference type="InterPro" id="IPR005467">
    <property type="entry name" value="His_kinase_dom"/>
</dbReference>
<reference evidence="17 18" key="1">
    <citation type="submission" date="2021-01" db="EMBL/GenBank/DDBJ databases">
        <title>Genomic Encyclopedia of Type Strains, Phase IV (KMG-IV): sequencing the most valuable type-strain genomes for metagenomic binning, comparative biology and taxonomic classification.</title>
        <authorList>
            <person name="Goeker M."/>
        </authorList>
    </citation>
    <scope>NUCLEOTIDE SEQUENCE [LARGE SCALE GENOMIC DNA]</scope>
    <source>
        <strain evidence="17 18">DSM 105453</strain>
    </source>
</reference>
<comment type="subcellular location">
    <subcellularLocation>
        <location evidence="2">Cell membrane</location>
        <topology evidence="2">Multi-pass membrane protein</topology>
    </subcellularLocation>
</comment>
<keyword evidence="12" id="KW-0902">Two-component regulatory system</keyword>
<gene>
    <name evidence="17" type="ORF">JOC94_002255</name>
</gene>
<keyword evidence="5" id="KW-0597">Phosphoprotein</keyword>
<keyword evidence="9 17" id="KW-0418">Kinase</keyword>
<dbReference type="PROSITE" id="PS50109">
    <property type="entry name" value="HIS_KIN"/>
    <property type="match status" value="1"/>
</dbReference>
<evidence type="ECO:0000256" key="10">
    <source>
        <dbReference type="ARBA" id="ARBA00022840"/>
    </source>
</evidence>
<comment type="catalytic activity">
    <reaction evidence="1">
        <text>ATP + protein L-histidine = ADP + protein N-phospho-L-histidine.</text>
        <dbReference type="EC" id="2.7.13.3"/>
    </reaction>
</comment>
<dbReference type="CDD" id="cd00075">
    <property type="entry name" value="HATPase"/>
    <property type="match status" value="1"/>
</dbReference>
<evidence type="ECO:0000256" key="4">
    <source>
        <dbReference type="ARBA" id="ARBA00022475"/>
    </source>
</evidence>
<dbReference type="Pfam" id="PF00512">
    <property type="entry name" value="HisKA"/>
    <property type="match status" value="1"/>
</dbReference>
<evidence type="ECO:0000256" key="9">
    <source>
        <dbReference type="ARBA" id="ARBA00022777"/>
    </source>
</evidence>
<keyword evidence="6 17" id="KW-0808">Transferase</keyword>
<keyword evidence="13 14" id="KW-0472">Membrane</keyword>
<evidence type="ECO:0000256" key="13">
    <source>
        <dbReference type="ARBA" id="ARBA00023136"/>
    </source>
</evidence>
<keyword evidence="10" id="KW-0067">ATP-binding</keyword>
<dbReference type="PANTHER" id="PTHR45436:SF5">
    <property type="entry name" value="SENSOR HISTIDINE KINASE TRCS"/>
    <property type="match status" value="1"/>
</dbReference>
<keyword evidence="11 14" id="KW-1133">Transmembrane helix</keyword>
<evidence type="ECO:0000256" key="3">
    <source>
        <dbReference type="ARBA" id="ARBA00012438"/>
    </source>
</evidence>
<dbReference type="InterPro" id="IPR003661">
    <property type="entry name" value="HisK_dim/P_dom"/>
</dbReference>
<dbReference type="InterPro" id="IPR003594">
    <property type="entry name" value="HATPase_dom"/>
</dbReference>
<feature type="domain" description="Histidine kinase" evidence="15">
    <location>
        <begin position="149"/>
        <end position="363"/>
    </location>
</feature>
<dbReference type="PRINTS" id="PR00344">
    <property type="entry name" value="BCTRLSENSOR"/>
</dbReference>
<dbReference type="CDD" id="cd06225">
    <property type="entry name" value="HAMP"/>
    <property type="match status" value="1"/>
</dbReference>
<feature type="transmembrane region" description="Helical" evidence="14">
    <location>
        <begin position="20"/>
        <end position="39"/>
    </location>
</feature>
<feature type="transmembrane region" description="Helical" evidence="14">
    <location>
        <begin position="67"/>
        <end position="88"/>
    </location>
</feature>
<proteinExistence type="predicted"/>
<accession>A0ABS2R6M5</accession>